<comment type="caution">
    <text evidence="2">The sequence shown here is derived from an EMBL/GenBank/DDBJ whole genome shotgun (WGS) entry which is preliminary data.</text>
</comment>
<keyword evidence="3" id="KW-1185">Reference proteome</keyword>
<dbReference type="PANTHER" id="PTHR48104">
    <property type="entry name" value="METACASPASE-4"/>
    <property type="match status" value="1"/>
</dbReference>
<dbReference type="Gene3D" id="3.40.50.1460">
    <property type="match status" value="1"/>
</dbReference>
<name>A0ABT8U395_9FLAO</name>
<evidence type="ECO:0000259" key="1">
    <source>
        <dbReference type="Pfam" id="PF00656"/>
    </source>
</evidence>
<organism evidence="2 3">
    <name type="scientific">Chryseobacterium urinae</name>
    <dbReference type="NCBI Taxonomy" id="3058400"/>
    <lineage>
        <taxon>Bacteria</taxon>
        <taxon>Pseudomonadati</taxon>
        <taxon>Bacteroidota</taxon>
        <taxon>Flavobacteriia</taxon>
        <taxon>Flavobacteriales</taxon>
        <taxon>Weeksellaceae</taxon>
        <taxon>Chryseobacterium group</taxon>
        <taxon>Chryseobacterium</taxon>
    </lineage>
</organism>
<protein>
    <submittedName>
        <fullName evidence="2">Caspase family protein</fullName>
    </submittedName>
</protein>
<dbReference type="InterPro" id="IPR050452">
    <property type="entry name" value="Metacaspase"/>
</dbReference>
<dbReference type="EMBL" id="JAULSJ010000015">
    <property type="protein sequence ID" value="MDO3425523.1"/>
    <property type="molecule type" value="Genomic_DNA"/>
</dbReference>
<dbReference type="RefSeq" id="WP_302716207.1">
    <property type="nucleotide sequence ID" value="NZ_JAULSJ010000015.1"/>
</dbReference>
<gene>
    <name evidence="2" type="ORF">QWT87_11545</name>
</gene>
<dbReference type="PANTHER" id="PTHR48104:SF30">
    <property type="entry name" value="METACASPASE-1"/>
    <property type="match status" value="1"/>
</dbReference>
<sequence length="490" mass="57606">MSENRFAILIGMNNYEGNELPYCIKDVEDLESVLISHCRFPEKNIFKITSSDKPVKEQIDEAFGLIEKDFKIKKDLLFFYFSGHGDYDRIEEKSKIIFEDDTELTIEDILLRYFYKIRPKNQYLLIDACHSGAEIYFKGNTSEKEIRRLNYNSSELCLMFATESKKKAIQGEDIQNSYFTYFLLEAIRKDSLYDEDGFLTIQAIDNYLKKRVLEKSEFLQIPVSEFRSSGYKVFSFNEELIGSKKNINKEVMEQKENNKPVDNYEPSFEESLSFPHREQEQEKYSQMIDQVLENYIKRENLAQFDIKKENPFFDMADAYQQKIYKKIIQKARQEDLEAINELFEVEQVEKPAQPSWIGGLSQMLNFLHENSKPEYNYRIYTSSDHIFCTGISLKANCVHQVSCGIGILLYQVKYGFTIALVEYNFDWGGQNDNVLKNVNVTLKPFPLNKDNSESVVLYVSKKIEKFDISIKTLFENRRKDIDDFINKTNK</sequence>
<dbReference type="InterPro" id="IPR011600">
    <property type="entry name" value="Pept_C14_caspase"/>
</dbReference>
<reference evidence="2" key="1">
    <citation type="submission" date="2023-07" db="EMBL/GenBank/DDBJ databases">
        <title>AMR profile of multidrug- resistance Chryseobacterium gambrini related strain.</title>
        <authorList>
            <person name="Kirdat K."/>
            <person name="Bhatt A."/>
            <person name="Kuyare S."/>
            <person name="Yadav A."/>
        </authorList>
    </citation>
    <scope>NUCLEOTIDE SEQUENCE</scope>
    <source>
        <strain evidence="2">APV-1</strain>
    </source>
</reference>
<dbReference type="SUPFAM" id="SSF52129">
    <property type="entry name" value="Caspase-like"/>
    <property type="match status" value="1"/>
</dbReference>
<dbReference type="InterPro" id="IPR029030">
    <property type="entry name" value="Caspase-like_dom_sf"/>
</dbReference>
<dbReference type="Pfam" id="PF00656">
    <property type="entry name" value="Peptidase_C14"/>
    <property type="match status" value="1"/>
</dbReference>
<accession>A0ABT8U395</accession>
<evidence type="ECO:0000313" key="2">
    <source>
        <dbReference type="EMBL" id="MDO3425523.1"/>
    </source>
</evidence>
<evidence type="ECO:0000313" key="3">
    <source>
        <dbReference type="Proteomes" id="UP001168128"/>
    </source>
</evidence>
<feature type="domain" description="Peptidase C14 caspase" evidence="1">
    <location>
        <begin position="5"/>
        <end position="226"/>
    </location>
</feature>
<dbReference type="Proteomes" id="UP001168128">
    <property type="component" value="Unassembled WGS sequence"/>
</dbReference>
<proteinExistence type="predicted"/>